<feature type="transmembrane region" description="Helical" evidence="7">
    <location>
        <begin position="93"/>
        <end position="116"/>
    </location>
</feature>
<evidence type="ECO:0000313" key="9">
    <source>
        <dbReference type="EMBL" id="MBC2834524.1"/>
    </source>
</evidence>
<keyword evidence="10" id="KW-1185">Reference proteome</keyword>
<evidence type="ECO:0000256" key="1">
    <source>
        <dbReference type="ARBA" id="ARBA00004651"/>
    </source>
</evidence>
<dbReference type="GO" id="GO:0022857">
    <property type="term" value="F:transmembrane transporter activity"/>
    <property type="evidence" value="ECO:0007669"/>
    <property type="project" value="InterPro"/>
</dbReference>
<dbReference type="AlphaFoldDB" id="A0A842I628"/>
<dbReference type="Proteomes" id="UP000555411">
    <property type="component" value="Unassembled WGS sequence"/>
</dbReference>
<feature type="transmembrane region" description="Helical" evidence="7">
    <location>
        <begin position="21"/>
        <end position="43"/>
    </location>
</feature>
<gene>
    <name evidence="9" type="ORF">H7F16_03335</name>
</gene>
<evidence type="ECO:0000256" key="4">
    <source>
        <dbReference type="ARBA" id="ARBA00022692"/>
    </source>
</evidence>
<reference evidence="9 10" key="1">
    <citation type="journal article" date="2017" name="Int. J. Syst. Evol. Microbiol.">
        <title>Gemmobacter straminiformis sp. nov., isolated from an artificial fountain.</title>
        <authorList>
            <person name="Kang J.Y."/>
            <person name="Kim M.J."/>
            <person name="Chun J."/>
            <person name="Son K.P."/>
            <person name="Jahng K.Y."/>
        </authorList>
    </citation>
    <scope>NUCLEOTIDE SEQUENCE [LARGE SCALE GENOMIC DNA]</scope>
    <source>
        <strain evidence="9 10">CAM-8</strain>
    </source>
</reference>
<dbReference type="InterPro" id="IPR020846">
    <property type="entry name" value="MFS_dom"/>
</dbReference>
<feature type="transmembrane region" description="Helical" evidence="7">
    <location>
        <begin position="223"/>
        <end position="244"/>
    </location>
</feature>
<dbReference type="SUPFAM" id="SSF103473">
    <property type="entry name" value="MFS general substrate transporter"/>
    <property type="match status" value="1"/>
</dbReference>
<evidence type="ECO:0000259" key="8">
    <source>
        <dbReference type="PROSITE" id="PS50850"/>
    </source>
</evidence>
<sequence length="546" mass="58813">MTTSSLAGPLSHRSFRLLWQGGLVSNLGTMVQTVGAGWLMATISTQYDMVAFVQAATTLPVMLFSIPAGALADSYERRKILMVAQLLMMGMSLALAIVAFAGHVTPWLLLVLTFLIGCGTALHTPSWQASVGDVVPRDQIAGAVTLNSMGLNLTRSVGPALGGLIVASAGAAAAFAFNAASFLPMIYALLRITPESKAEALPREGLRHAVWAGFRYVSMSPNLVTVILRGFLFGVAAIVILALLPIVARDLLGGGALVYGFLLGAFGLGAIGGGLANSHLRARLSSEGLVRLAFCGMALSACLVAVSRNVWLTGLVLLPAGASWVLALSLFNVMMQLSTPRWVVGRVLSIYQTASFGGMTAGGWLWGRVAEGQGVPTALFIAGALSCVGAAIGLRFAVPPLAARNLDPLDHFREPATQLDLQQRSGPIFIMIEYEIDQTDVPDFLSVMAERRRIRIRDGAQQWVLLRDVENPSFWKEAYHVPTWADYLRHNQRRTRMDATVSERLIALNRGQAKPSVRRMIERETVPQRDDMPLKPFDDLHGLSIT</sequence>
<proteinExistence type="predicted"/>
<feature type="transmembrane region" description="Helical" evidence="7">
    <location>
        <begin position="312"/>
        <end position="331"/>
    </location>
</feature>
<evidence type="ECO:0000256" key="2">
    <source>
        <dbReference type="ARBA" id="ARBA00022448"/>
    </source>
</evidence>
<evidence type="ECO:0000313" key="10">
    <source>
        <dbReference type="Proteomes" id="UP000555411"/>
    </source>
</evidence>
<dbReference type="PROSITE" id="PS50850">
    <property type="entry name" value="MFS"/>
    <property type="match status" value="1"/>
</dbReference>
<feature type="transmembrane region" description="Helical" evidence="7">
    <location>
        <begin position="49"/>
        <end position="72"/>
    </location>
</feature>
<keyword evidence="2" id="KW-0813">Transport</keyword>
<feature type="transmembrane region" description="Helical" evidence="7">
    <location>
        <begin position="256"/>
        <end position="276"/>
    </location>
</feature>
<comment type="caution">
    <text evidence="9">The sequence shown here is derived from an EMBL/GenBank/DDBJ whole genome shotgun (WGS) entry which is preliminary data.</text>
</comment>
<comment type="subcellular location">
    <subcellularLocation>
        <location evidence="1">Cell membrane</location>
        <topology evidence="1">Multi-pass membrane protein</topology>
    </subcellularLocation>
</comment>
<evidence type="ECO:0000256" key="3">
    <source>
        <dbReference type="ARBA" id="ARBA00022475"/>
    </source>
</evidence>
<keyword evidence="5 7" id="KW-1133">Transmembrane helix</keyword>
<dbReference type="PANTHER" id="PTHR23513:SF11">
    <property type="entry name" value="STAPHYLOFERRIN A TRANSPORTER"/>
    <property type="match status" value="1"/>
</dbReference>
<dbReference type="Gene3D" id="1.20.1250.20">
    <property type="entry name" value="MFS general substrate transporter like domains"/>
    <property type="match status" value="1"/>
</dbReference>
<dbReference type="RefSeq" id="WP_185796117.1">
    <property type="nucleotide sequence ID" value="NZ_JACLQD010000001.1"/>
</dbReference>
<feature type="transmembrane region" description="Helical" evidence="7">
    <location>
        <begin position="343"/>
        <end position="366"/>
    </location>
</feature>
<evidence type="ECO:0000256" key="6">
    <source>
        <dbReference type="ARBA" id="ARBA00023136"/>
    </source>
</evidence>
<dbReference type="EMBL" id="JACLQD010000001">
    <property type="protein sequence ID" value="MBC2834524.1"/>
    <property type="molecule type" value="Genomic_DNA"/>
</dbReference>
<accession>A0A842I628</accession>
<dbReference type="Pfam" id="PF05977">
    <property type="entry name" value="MFS_3"/>
    <property type="match status" value="1"/>
</dbReference>
<organism evidence="9 10">
    <name type="scientific">Paragemmobacter straminiformis</name>
    <dbReference type="NCBI Taxonomy" id="2045119"/>
    <lineage>
        <taxon>Bacteria</taxon>
        <taxon>Pseudomonadati</taxon>
        <taxon>Pseudomonadota</taxon>
        <taxon>Alphaproteobacteria</taxon>
        <taxon>Rhodobacterales</taxon>
        <taxon>Paracoccaceae</taxon>
        <taxon>Paragemmobacter</taxon>
    </lineage>
</organism>
<dbReference type="InterPro" id="IPR010290">
    <property type="entry name" value="TM_effector"/>
</dbReference>
<feature type="transmembrane region" description="Helical" evidence="7">
    <location>
        <begin position="160"/>
        <end position="190"/>
    </location>
</feature>
<evidence type="ECO:0000256" key="7">
    <source>
        <dbReference type="SAM" id="Phobius"/>
    </source>
</evidence>
<feature type="transmembrane region" description="Helical" evidence="7">
    <location>
        <begin position="288"/>
        <end position="306"/>
    </location>
</feature>
<dbReference type="PANTHER" id="PTHR23513">
    <property type="entry name" value="INTEGRAL MEMBRANE EFFLUX PROTEIN-RELATED"/>
    <property type="match status" value="1"/>
</dbReference>
<dbReference type="CDD" id="cd06173">
    <property type="entry name" value="MFS_MefA_like"/>
    <property type="match status" value="1"/>
</dbReference>
<keyword evidence="4 7" id="KW-0812">Transmembrane</keyword>
<feature type="transmembrane region" description="Helical" evidence="7">
    <location>
        <begin position="378"/>
        <end position="398"/>
    </location>
</feature>
<feature type="domain" description="Major facilitator superfamily (MFS) profile" evidence="8">
    <location>
        <begin position="14"/>
        <end position="401"/>
    </location>
</feature>
<name>A0A842I628_9RHOB</name>
<evidence type="ECO:0000256" key="5">
    <source>
        <dbReference type="ARBA" id="ARBA00022989"/>
    </source>
</evidence>
<dbReference type="InterPro" id="IPR036259">
    <property type="entry name" value="MFS_trans_sf"/>
</dbReference>
<keyword evidence="6 7" id="KW-0472">Membrane</keyword>
<keyword evidence="3" id="KW-1003">Cell membrane</keyword>
<dbReference type="GO" id="GO:0005886">
    <property type="term" value="C:plasma membrane"/>
    <property type="evidence" value="ECO:0007669"/>
    <property type="project" value="UniProtKB-SubCell"/>
</dbReference>
<protein>
    <submittedName>
        <fullName evidence="9">MFS transporter</fullName>
    </submittedName>
</protein>